<evidence type="ECO:0000313" key="2">
    <source>
        <dbReference type="EMBL" id="KAA6410581.1"/>
    </source>
</evidence>
<organism evidence="2 3">
    <name type="scientific">Lasallia pustulata</name>
    <dbReference type="NCBI Taxonomy" id="136370"/>
    <lineage>
        <taxon>Eukaryota</taxon>
        <taxon>Fungi</taxon>
        <taxon>Dikarya</taxon>
        <taxon>Ascomycota</taxon>
        <taxon>Pezizomycotina</taxon>
        <taxon>Lecanoromycetes</taxon>
        <taxon>OSLEUM clade</taxon>
        <taxon>Umbilicariomycetidae</taxon>
        <taxon>Umbilicariales</taxon>
        <taxon>Umbilicariaceae</taxon>
        <taxon>Lasallia</taxon>
    </lineage>
</organism>
<feature type="compositionally biased region" description="Basic and acidic residues" evidence="1">
    <location>
        <begin position="321"/>
        <end position="333"/>
    </location>
</feature>
<dbReference type="Proteomes" id="UP000324767">
    <property type="component" value="Unassembled WGS sequence"/>
</dbReference>
<gene>
    <name evidence="2" type="ORF">FRX48_06003</name>
</gene>
<proteinExistence type="predicted"/>
<accession>A0A5M8PM61</accession>
<name>A0A5M8PM61_9LECA</name>
<evidence type="ECO:0000313" key="3">
    <source>
        <dbReference type="Proteomes" id="UP000324767"/>
    </source>
</evidence>
<reference evidence="2 3" key="1">
    <citation type="submission" date="2019-09" db="EMBL/GenBank/DDBJ databases">
        <title>The hologenome of the rock-dwelling lichen Lasallia pustulata.</title>
        <authorList>
            <person name="Greshake Tzovaras B."/>
            <person name="Segers F."/>
            <person name="Bicker A."/>
            <person name="Dal Grande F."/>
            <person name="Otte J."/>
            <person name="Hankeln T."/>
            <person name="Schmitt I."/>
            <person name="Ebersberger I."/>
        </authorList>
    </citation>
    <scope>NUCLEOTIDE SEQUENCE [LARGE SCALE GENOMIC DNA]</scope>
    <source>
        <strain evidence="2">A1-1</strain>
    </source>
</reference>
<feature type="region of interest" description="Disordered" evidence="1">
    <location>
        <begin position="321"/>
        <end position="363"/>
    </location>
</feature>
<feature type="compositionally biased region" description="Acidic residues" evidence="1">
    <location>
        <begin position="349"/>
        <end position="363"/>
    </location>
</feature>
<sequence>MSSTSRFWSRVRLRRARERLTTQDSHVVCNGTTHILTCSHAVTLNTRACSTSCHRPQFGTKTRHHHRCPICAFEAEEAGLLGEVAFIQNSRNRLEALRSNYLNPLSAQTLEPIEDLLNEQEANLQFSVNRALWLLYIREGESGVRRQQAARELEETETLERRYIQLMRREWYREYTTYEEEMRQSINQLAATGSTLVIERIIIHSENIISSHTINATDAITREGLDLIDLEHSRIRAEFAQERLRYLRSAMAEGEAVAANRSQRDQAAERPRRVAFLNAQIAMREIRLNRQLGLMQIPTAMGAAEQVIGDSGLHDGLRTEMEEWQDEVERLQEEGLGEPGEQDGLWEPGEQDTEPDTEPEEDF</sequence>
<protein>
    <submittedName>
        <fullName evidence="2">Uncharacterized protein</fullName>
    </submittedName>
</protein>
<dbReference type="AlphaFoldDB" id="A0A5M8PM61"/>
<evidence type="ECO:0000256" key="1">
    <source>
        <dbReference type="SAM" id="MobiDB-lite"/>
    </source>
</evidence>
<dbReference type="EMBL" id="VXIT01000009">
    <property type="protein sequence ID" value="KAA6410581.1"/>
    <property type="molecule type" value="Genomic_DNA"/>
</dbReference>
<comment type="caution">
    <text evidence="2">The sequence shown here is derived from an EMBL/GenBank/DDBJ whole genome shotgun (WGS) entry which is preliminary data.</text>
</comment>